<dbReference type="GO" id="GO:0009225">
    <property type="term" value="P:nucleotide-sugar metabolic process"/>
    <property type="evidence" value="ECO:0007669"/>
    <property type="project" value="InterPro"/>
</dbReference>
<evidence type="ECO:0000313" key="10">
    <source>
        <dbReference type="Proteomes" id="UP001155500"/>
    </source>
</evidence>
<evidence type="ECO:0000256" key="3">
    <source>
        <dbReference type="ARBA" id="ARBA00008178"/>
    </source>
</evidence>
<name>A0A9X4PBZ0_9PAST</name>
<comment type="cofactor">
    <cofactor evidence="2 7">
        <name>NAD(+)</name>
        <dbReference type="ChEBI" id="CHEBI:57540"/>
    </cofactor>
</comment>
<dbReference type="Pfam" id="PF16363">
    <property type="entry name" value="GDP_Man_Dehyd"/>
    <property type="match status" value="1"/>
</dbReference>
<dbReference type="CDD" id="cd05246">
    <property type="entry name" value="dTDP_GD_SDR_e"/>
    <property type="match status" value="1"/>
</dbReference>
<reference evidence="9" key="1">
    <citation type="submission" date="2016-03" db="EMBL/GenBank/DDBJ databases">
        <title>Co-evolution between Pasteurellaceae and their hosts.</title>
        <authorList>
            <person name="Hansen M.J."/>
            <person name="Bojesen A.M."/>
            <person name="Planet P."/>
        </authorList>
    </citation>
    <scope>NUCLEOTIDE SEQUENCE</scope>
    <source>
        <strain evidence="9">146/S8/89</strain>
    </source>
</reference>
<dbReference type="Gene3D" id="3.90.25.10">
    <property type="entry name" value="UDP-galactose 4-epimerase, domain 1"/>
    <property type="match status" value="1"/>
</dbReference>
<dbReference type="NCBIfam" id="TIGR01181">
    <property type="entry name" value="dTDP_gluc_dehyt"/>
    <property type="match status" value="1"/>
</dbReference>
<evidence type="ECO:0000256" key="1">
    <source>
        <dbReference type="ARBA" id="ARBA00001539"/>
    </source>
</evidence>
<evidence type="ECO:0000256" key="2">
    <source>
        <dbReference type="ARBA" id="ARBA00001911"/>
    </source>
</evidence>
<feature type="domain" description="NAD(P)-binding" evidence="8">
    <location>
        <begin position="5"/>
        <end position="327"/>
    </location>
</feature>
<evidence type="ECO:0000256" key="7">
    <source>
        <dbReference type="RuleBase" id="RU004473"/>
    </source>
</evidence>
<comment type="catalytic activity">
    <reaction evidence="1 7">
        <text>dTDP-alpha-D-glucose = dTDP-4-dehydro-6-deoxy-alpha-D-glucose + H2O</text>
        <dbReference type="Rhea" id="RHEA:17221"/>
        <dbReference type="ChEBI" id="CHEBI:15377"/>
        <dbReference type="ChEBI" id="CHEBI:57477"/>
        <dbReference type="ChEBI" id="CHEBI:57649"/>
        <dbReference type="EC" id="4.2.1.46"/>
    </reaction>
</comment>
<protein>
    <recommendedName>
        <fullName evidence="4 7">dTDP-glucose 4,6-dehydratase</fullName>
        <ecNumber evidence="4 7">4.2.1.46</ecNumber>
    </recommendedName>
</protein>
<dbReference type="RefSeq" id="WP_279572319.1">
    <property type="nucleotide sequence ID" value="NZ_LWID01000001.1"/>
</dbReference>
<dbReference type="GO" id="GO:0008460">
    <property type="term" value="F:dTDP-glucose 4,6-dehydratase activity"/>
    <property type="evidence" value="ECO:0007669"/>
    <property type="project" value="UniProtKB-EC"/>
</dbReference>
<dbReference type="InterPro" id="IPR005888">
    <property type="entry name" value="dTDP_Gluc_deHydtase"/>
</dbReference>
<evidence type="ECO:0000259" key="8">
    <source>
        <dbReference type="Pfam" id="PF16363"/>
    </source>
</evidence>
<gene>
    <name evidence="9" type="ORF">A6A20_04310</name>
</gene>
<keyword evidence="5" id="KW-0520">NAD</keyword>
<evidence type="ECO:0000256" key="4">
    <source>
        <dbReference type="ARBA" id="ARBA00011990"/>
    </source>
</evidence>
<dbReference type="EC" id="4.2.1.46" evidence="4 7"/>
<sequence length="339" mass="38714">MVKILVTGGAGFIGSALIRYLIKHTLHQVINVDKLTYAGNLLALSSISTNDRYTFIQTDICDKAQLSQIFHQHQPDWVIHLAAETHVDRSIQQAQNFIQTNIIGTYTLLETACHYWQLLPQEKQRDFRFHHVSTDEVYGDWRSDSVGADEYATCMPSSPYSASKAASDHLVTAWARTYGLPILLTRSSNNYGAYQYPEKLIPSFILKAIKGEKLPIYGDGSQIRDWLFVDDHVQALYKVLTAGKIGEIYNIGANNLQTNLAVVQQICQLLEEMEPNKPQGVQYYHQLIAYVADRPGHDKCYVLDSSKIFHQLEWQPKQSFAEGLRQTVAWYLQHRHHYV</sequence>
<comment type="similarity">
    <text evidence="3 7">Belongs to the NAD(P)-dependent epimerase/dehydratase family. dTDP-glucose dehydratase subfamily.</text>
</comment>
<dbReference type="InterPro" id="IPR016040">
    <property type="entry name" value="NAD(P)-bd_dom"/>
</dbReference>
<evidence type="ECO:0000256" key="6">
    <source>
        <dbReference type="ARBA" id="ARBA00023239"/>
    </source>
</evidence>
<dbReference type="AlphaFoldDB" id="A0A9X4PBZ0"/>
<dbReference type="PANTHER" id="PTHR43000">
    <property type="entry name" value="DTDP-D-GLUCOSE 4,6-DEHYDRATASE-RELATED"/>
    <property type="match status" value="1"/>
</dbReference>
<comment type="caution">
    <text evidence="9">The sequence shown here is derived from an EMBL/GenBank/DDBJ whole genome shotgun (WGS) entry which is preliminary data.</text>
</comment>
<keyword evidence="10" id="KW-1185">Reference proteome</keyword>
<dbReference type="SUPFAM" id="SSF51735">
    <property type="entry name" value="NAD(P)-binding Rossmann-fold domains"/>
    <property type="match status" value="1"/>
</dbReference>
<dbReference type="Proteomes" id="UP001155500">
    <property type="component" value="Unassembled WGS sequence"/>
</dbReference>
<dbReference type="InterPro" id="IPR036291">
    <property type="entry name" value="NAD(P)-bd_dom_sf"/>
</dbReference>
<accession>A0A9X4PBZ0</accession>
<proteinExistence type="inferred from homology"/>
<dbReference type="EMBL" id="LWID01000001">
    <property type="protein sequence ID" value="MDG6894864.1"/>
    <property type="molecule type" value="Genomic_DNA"/>
</dbReference>
<dbReference type="Gene3D" id="3.40.50.720">
    <property type="entry name" value="NAD(P)-binding Rossmann-like Domain"/>
    <property type="match status" value="1"/>
</dbReference>
<evidence type="ECO:0000256" key="5">
    <source>
        <dbReference type="ARBA" id="ARBA00023027"/>
    </source>
</evidence>
<keyword evidence="6 7" id="KW-0456">Lyase</keyword>
<organism evidence="9 10">
    <name type="scientific">Volucribacter amazonae</name>
    <dbReference type="NCBI Taxonomy" id="256731"/>
    <lineage>
        <taxon>Bacteria</taxon>
        <taxon>Pseudomonadati</taxon>
        <taxon>Pseudomonadota</taxon>
        <taxon>Gammaproteobacteria</taxon>
        <taxon>Pasteurellales</taxon>
        <taxon>Pasteurellaceae</taxon>
        <taxon>Volucribacter</taxon>
    </lineage>
</organism>
<evidence type="ECO:0000313" key="9">
    <source>
        <dbReference type="EMBL" id="MDG6894864.1"/>
    </source>
</evidence>